<organism evidence="2 4">
    <name type="scientific">Didymodactylos carnosus</name>
    <dbReference type="NCBI Taxonomy" id="1234261"/>
    <lineage>
        <taxon>Eukaryota</taxon>
        <taxon>Metazoa</taxon>
        <taxon>Spiralia</taxon>
        <taxon>Gnathifera</taxon>
        <taxon>Rotifera</taxon>
        <taxon>Eurotatoria</taxon>
        <taxon>Bdelloidea</taxon>
        <taxon>Philodinida</taxon>
        <taxon>Philodinidae</taxon>
        <taxon>Didymodactylos</taxon>
    </lineage>
</organism>
<dbReference type="InterPro" id="IPR001646">
    <property type="entry name" value="5peptide_repeat"/>
</dbReference>
<dbReference type="Proteomes" id="UP000663829">
    <property type="component" value="Unassembled WGS sequence"/>
</dbReference>
<dbReference type="EMBL" id="CAJNOQ010013399">
    <property type="protein sequence ID" value="CAF1320962.1"/>
    <property type="molecule type" value="Genomic_DNA"/>
</dbReference>
<sequence length="464" mass="52835">METEVEMGNVQLKKEKDKQQFLSWANLLLSSLIPLMIGVFTIAVTIQQQQISDRQRQQDQNQADDLQKENVFTGYIDDISKLILNTSQLSNTEQSLLYIRTKTLTALRKLGVPRKTHLILFLYESKLIYNNQSSATQRLVDLSGADLTNLLFDVDSSTTLRYNFSHLYLPNVNLINATFIDCELTHSNFDGSIMNNANFIHTDLRHTTFKKSILHKAKFQSKTILGSVDFTGALLVHADFKDSVVESVNFTNANLDKASLTINQLEPSRTEYHHRFDQAIFPNGTFGPVKEKNLVQNSGAEENCPVTNISSPNINMWTIHTGVLLTASYNNSSDHHINNFGRCYFLAFETARVYQQINVGNYSLLIDQEKAQYNLSAYLGCVKHDGQMHGTVWIDFVTNEELFTGNRDFGLLATKGMRYNTILGIIPYKTRRIEVNIEYTNFVDNEKVKLCIFDNIQLSIKKIP</sequence>
<evidence type="ECO:0000313" key="4">
    <source>
        <dbReference type="Proteomes" id="UP000663829"/>
    </source>
</evidence>
<proteinExistence type="predicted"/>
<feature type="transmembrane region" description="Helical" evidence="1">
    <location>
        <begin position="21"/>
        <end position="46"/>
    </location>
</feature>
<keyword evidence="1" id="KW-1133">Transmembrane helix</keyword>
<keyword evidence="1" id="KW-0812">Transmembrane</keyword>
<evidence type="ECO:0000313" key="3">
    <source>
        <dbReference type="EMBL" id="CAF4166613.1"/>
    </source>
</evidence>
<keyword evidence="4" id="KW-1185">Reference proteome</keyword>
<comment type="caution">
    <text evidence="2">The sequence shown here is derived from an EMBL/GenBank/DDBJ whole genome shotgun (WGS) entry which is preliminary data.</text>
</comment>
<evidence type="ECO:0000256" key="1">
    <source>
        <dbReference type="SAM" id="Phobius"/>
    </source>
</evidence>
<dbReference type="Gene3D" id="2.160.20.80">
    <property type="entry name" value="E3 ubiquitin-protein ligase SopA"/>
    <property type="match status" value="1"/>
</dbReference>
<evidence type="ECO:0000313" key="2">
    <source>
        <dbReference type="EMBL" id="CAF1320962.1"/>
    </source>
</evidence>
<dbReference type="PANTHER" id="PTHR14136:SF17">
    <property type="entry name" value="BTB_POZ DOMAIN-CONTAINING PROTEIN KCTD9"/>
    <property type="match status" value="1"/>
</dbReference>
<dbReference type="PANTHER" id="PTHR14136">
    <property type="entry name" value="BTB_POZ DOMAIN-CONTAINING PROTEIN KCTD9"/>
    <property type="match status" value="1"/>
</dbReference>
<gene>
    <name evidence="2" type="ORF">GPM918_LOCUS29470</name>
    <name evidence="3" type="ORF">SRO942_LOCUS30049</name>
</gene>
<dbReference type="Proteomes" id="UP000681722">
    <property type="component" value="Unassembled WGS sequence"/>
</dbReference>
<dbReference type="Pfam" id="PF00805">
    <property type="entry name" value="Pentapeptide"/>
    <property type="match status" value="2"/>
</dbReference>
<dbReference type="SUPFAM" id="SSF141571">
    <property type="entry name" value="Pentapeptide repeat-like"/>
    <property type="match status" value="1"/>
</dbReference>
<dbReference type="InterPro" id="IPR051082">
    <property type="entry name" value="Pentapeptide-BTB/POZ_domain"/>
</dbReference>
<evidence type="ECO:0008006" key="5">
    <source>
        <dbReference type="Google" id="ProtNLM"/>
    </source>
</evidence>
<keyword evidence="1" id="KW-0472">Membrane</keyword>
<reference evidence="2" key="1">
    <citation type="submission" date="2021-02" db="EMBL/GenBank/DDBJ databases">
        <authorList>
            <person name="Nowell W R."/>
        </authorList>
    </citation>
    <scope>NUCLEOTIDE SEQUENCE</scope>
</reference>
<name>A0A815FAT6_9BILA</name>
<dbReference type="AlphaFoldDB" id="A0A815FAT6"/>
<protein>
    <recommendedName>
        <fullName evidence="5">Pentapeptide repeat-containing protein</fullName>
    </recommendedName>
</protein>
<dbReference type="EMBL" id="CAJOBC010047598">
    <property type="protein sequence ID" value="CAF4166613.1"/>
    <property type="molecule type" value="Genomic_DNA"/>
</dbReference>
<accession>A0A815FAT6</accession>
<dbReference type="OrthoDB" id="10027068at2759"/>